<accession>A0A2I4EGS7</accession>
<dbReference type="AlphaFoldDB" id="A0A2I4EGS7"/>
<reference evidence="3" key="1">
    <citation type="submission" date="2025-08" db="UniProtKB">
        <authorList>
            <consortium name="RefSeq"/>
        </authorList>
    </citation>
    <scope>IDENTIFICATION</scope>
    <source>
        <tissue evidence="3">Leaves</tissue>
    </source>
</reference>
<dbReference type="STRING" id="51240.A0A2I4EGS7"/>
<evidence type="ECO:0000313" key="2">
    <source>
        <dbReference type="Proteomes" id="UP000235220"/>
    </source>
</evidence>
<feature type="domain" description="Tf2-1-like SH3-like" evidence="1">
    <location>
        <begin position="68"/>
        <end position="129"/>
    </location>
</feature>
<dbReference type="PANTHER" id="PTHR46148:SF54">
    <property type="entry name" value="RETROTRANSPOSON-LIKE PROTEIN"/>
    <property type="match status" value="1"/>
</dbReference>
<evidence type="ECO:0000259" key="1">
    <source>
        <dbReference type="Pfam" id="PF24626"/>
    </source>
</evidence>
<name>A0A2I4EGS7_JUGRE</name>
<gene>
    <name evidence="3" type="primary">LOC108989450</name>
</gene>
<dbReference type="PANTHER" id="PTHR46148">
    <property type="entry name" value="CHROMO DOMAIN-CONTAINING PROTEIN"/>
    <property type="match status" value="1"/>
</dbReference>
<dbReference type="OrthoDB" id="5554229at2759"/>
<proteinExistence type="predicted"/>
<protein>
    <submittedName>
        <fullName evidence="3">Uncharacterized protein LOC108989450</fullName>
    </submittedName>
</protein>
<dbReference type="Proteomes" id="UP000235220">
    <property type="component" value="Chromosome 7"/>
</dbReference>
<dbReference type="InterPro" id="IPR056924">
    <property type="entry name" value="SH3_Tf2-1"/>
</dbReference>
<evidence type="ECO:0000313" key="3">
    <source>
        <dbReference type="RefSeq" id="XP_018818598.1"/>
    </source>
</evidence>
<organism evidence="2 3">
    <name type="scientific">Juglans regia</name>
    <name type="common">English walnut</name>
    <dbReference type="NCBI Taxonomy" id="51240"/>
    <lineage>
        <taxon>Eukaryota</taxon>
        <taxon>Viridiplantae</taxon>
        <taxon>Streptophyta</taxon>
        <taxon>Embryophyta</taxon>
        <taxon>Tracheophyta</taxon>
        <taxon>Spermatophyta</taxon>
        <taxon>Magnoliopsida</taxon>
        <taxon>eudicotyledons</taxon>
        <taxon>Gunneridae</taxon>
        <taxon>Pentapetalae</taxon>
        <taxon>rosids</taxon>
        <taxon>fabids</taxon>
        <taxon>Fagales</taxon>
        <taxon>Juglandaceae</taxon>
        <taxon>Juglans</taxon>
    </lineage>
</organism>
<keyword evidence="2" id="KW-1185">Reference proteome</keyword>
<dbReference type="RefSeq" id="XP_018818598.1">
    <property type="nucleotide sequence ID" value="XM_018963053.1"/>
</dbReference>
<dbReference type="Gramene" id="Jr07_24430_p1">
    <property type="protein sequence ID" value="cds.Jr07_24430_p1"/>
    <property type="gene ID" value="Jr07_24430"/>
</dbReference>
<dbReference type="KEGG" id="jre:108989450"/>
<sequence length="208" mass="24237">MSPFEALYEYPPPKLTTYMPRTTTIDAMDQQLRTRELIITLLKANLEFAQQRMKLYADKKRMKPSMQWVYLRLQPYRQKSVLVCHNLKLSPRFYGPSRVVQRLGKVAYRLDLQADARIHPVFHVSYLKRKLGTQISALPSLPPVNTQGEIQPEPKVILDRHVMKLGHRAITELLAVYVSLLYWGELLFCIGIRDGWKEGRMIVEPCVN</sequence>
<dbReference type="GeneID" id="108989450"/>
<dbReference type="Pfam" id="PF24626">
    <property type="entry name" value="SH3_Tf2-1"/>
    <property type="match status" value="1"/>
</dbReference>